<dbReference type="Proteomes" id="UP000317494">
    <property type="component" value="Unassembled WGS sequence"/>
</dbReference>
<dbReference type="VEuPathDB" id="FungiDB:SeMB42_g06109"/>
<dbReference type="CDD" id="cd03249">
    <property type="entry name" value="ABC_MTABC3_MDL1_MDL2"/>
    <property type="match status" value="2"/>
</dbReference>
<evidence type="ECO:0000313" key="17">
    <source>
        <dbReference type="Proteomes" id="UP000317494"/>
    </source>
</evidence>
<evidence type="ECO:0000256" key="9">
    <source>
        <dbReference type="ARBA" id="ARBA00022989"/>
    </source>
</evidence>
<sequence>MDGLAGAGAGAGAGPLIAASAGTVAGAVNPELMASNLPRPQNAAILRNAESDASLSSTAGDALLSQSNSHSNLVGHASAPASPPASGLFDSVLRGSLSLKRPARTSIGRHSTSSRPQLTKHHIRIPSTASMAGTPSPNLNNTPAAGTPLTPSATTTLHTGPSIGNVSIKDDVGALPDRALPTTHAPAPTVHPFFKCWPYGRGHAASDDGLTKKKKVISYFHLLYKYADTWTVIYMIIGTIAAMANGAVTPILNLLIGQLANVVTDYENLLPNYTGNLFNELVSRVIVLGALAGVSLVAGFLQTFCWTIQAEKSTKILRERYFASLLRQELAWFDTNPTGELASRISADVNIIYDGTAEKVGFTIQFTTSCIAGLALAFYTSWRLSVILLGVFPIPAICLNRMWNQVGVNLDKVQSAYSKAGALATEALRNIVTVMSNNGQAQIIKSYFRHLDEAFGIAKQIAYINTAGVATVSFFFMAVRTPVFYYGGLLVLEGQLTAGNAISTFLQISSGVMFLGNVMMYLQAVNEAQGAAQKVFEVIGRKPALDITAKDGKVLEDVKGRIEFRNVTFRYPARPEVTVLKSFSLIIEPGQKVALVGQSGSGKSTVFQLLLRMYEFETGEILLDGVDIRCMNLRYLREVLSIVSQEPVLFDTSVRENVELGAKSQEKVMALDIERALAAANALEFVRNLPHGVETVITGGTTLSGGQKQRIAIARAVLRNPKILLLDEATSALDTRSESVVQKALDQLSRDRTTLTIAHRLSTIQDSDVIVVMEDGHAIERGNHEELLRTGGVYASMVAAQASMPALPELPGRMSPGSSPIRTLAPLHIPDSPRSVISTSTTGPNDVKLPTINKDGTLTASETEGEIDQGDDVELKRLEIETSRLGNQPFPLQRLVKISAPHRKFVILGLIGSILDGASVPLEALLMGTNLGVYQNPTLYGGAAGVVKYSLLFLALAGLAFVSKGLQQYGFGISGARLTQVLREMTFAKLVALDMYFFDQPAHRPGVEVARLATDADTVKRVGGPLLGQLLTLVINSGLGLAIAFAYGWQLTLVMLGCAPILFGATYLERRALEGFLDETQKNYAASGNFAALILTNIKTVTMLGRDEYFVAKYAETLIPVYKIGVKKAVAAAAGAGLFQMLLIVTLLVAFFFCYYLIVNQILAFNRITVVILNVLLTSAAAGAMASATRNITDAKVAALAIFETVDTKPRIDIQDQGGRRDKVAGNTTVEIRNVKFSFPSRPTVQVLKGVSLKIEHGKKVAVVGSSGSGKSTLALLVERIYDPDQGSVSFGGTDMKSWNLRVLREQIGVVGQEPVLFDLTIEENIRYGYPEATHADVEDAARAASVHDFILRQPDGYKTRVGEMGGRLSGGQKQRICIARAIVRKPALLILDEATSALDAETETIVDEALHRISSGVTTLVIAHRLRTIQNSDHIYVLQNGEVVEDGTYSNLMGLQGQFYSLVQAQTRLAGVVSEQEQHGV</sequence>
<dbReference type="InterPro" id="IPR017871">
    <property type="entry name" value="ABC_transporter-like_CS"/>
</dbReference>
<evidence type="ECO:0000256" key="13">
    <source>
        <dbReference type="SAM" id="Phobius"/>
    </source>
</evidence>
<comment type="similarity">
    <text evidence="2">Belongs to the ABC transporter superfamily. ABCB family. Multidrug resistance exporter (TC 3.A.1.201) subfamily.</text>
</comment>
<feature type="transmembrane region" description="Helical" evidence="13">
    <location>
        <begin position="285"/>
        <end position="308"/>
    </location>
</feature>
<evidence type="ECO:0000256" key="4">
    <source>
        <dbReference type="ARBA" id="ARBA00022692"/>
    </source>
</evidence>
<keyword evidence="5" id="KW-0677">Repeat</keyword>
<feature type="region of interest" description="Disordered" evidence="12">
    <location>
        <begin position="827"/>
        <end position="849"/>
    </location>
</feature>
<protein>
    <submittedName>
        <fullName evidence="16">Uncharacterized protein</fullName>
    </submittedName>
</protein>
<evidence type="ECO:0000256" key="8">
    <source>
        <dbReference type="ARBA" id="ARBA00022967"/>
    </source>
</evidence>
<feature type="compositionally biased region" description="Polar residues" evidence="12">
    <location>
        <begin position="835"/>
        <end position="844"/>
    </location>
</feature>
<dbReference type="SMART" id="SM00382">
    <property type="entry name" value="AAA"/>
    <property type="match status" value="2"/>
</dbReference>
<dbReference type="Gene3D" id="1.20.1560.10">
    <property type="entry name" value="ABC transporter type 1, transmembrane domain"/>
    <property type="match status" value="1"/>
</dbReference>
<organism evidence="16 17">
    <name type="scientific">Synchytrium endobioticum</name>
    <dbReference type="NCBI Taxonomy" id="286115"/>
    <lineage>
        <taxon>Eukaryota</taxon>
        <taxon>Fungi</taxon>
        <taxon>Fungi incertae sedis</taxon>
        <taxon>Chytridiomycota</taxon>
        <taxon>Chytridiomycota incertae sedis</taxon>
        <taxon>Chytridiomycetes</taxon>
        <taxon>Synchytriales</taxon>
        <taxon>Synchytriaceae</taxon>
        <taxon>Synchytrium</taxon>
    </lineage>
</organism>
<feature type="domain" description="ABC transporter" evidence="14">
    <location>
        <begin position="1230"/>
        <end position="1466"/>
    </location>
</feature>
<dbReference type="Pfam" id="PF00005">
    <property type="entry name" value="ABC_tran"/>
    <property type="match status" value="2"/>
</dbReference>
<keyword evidence="4 13" id="KW-0812">Transmembrane</keyword>
<feature type="domain" description="ABC transmembrane type-1" evidence="15">
    <location>
        <begin position="236"/>
        <end position="527"/>
    </location>
</feature>
<feature type="compositionally biased region" description="Polar residues" evidence="12">
    <location>
        <begin position="108"/>
        <end position="117"/>
    </location>
</feature>
<dbReference type="GO" id="GO:0090374">
    <property type="term" value="P:oligopeptide export from mitochondrion"/>
    <property type="evidence" value="ECO:0007669"/>
    <property type="project" value="TreeGrafter"/>
</dbReference>
<reference evidence="16 17" key="1">
    <citation type="journal article" date="2019" name="Sci. Rep.">
        <title>Comparative genomics of chytrid fungi reveal insights into the obligate biotrophic and pathogenic lifestyle of Synchytrium endobioticum.</title>
        <authorList>
            <person name="van de Vossenberg B.T.L.H."/>
            <person name="Warris S."/>
            <person name="Nguyen H.D.T."/>
            <person name="van Gent-Pelzer M.P.E."/>
            <person name="Joly D.L."/>
            <person name="van de Geest H.C."/>
            <person name="Bonants P.J.M."/>
            <person name="Smith D.S."/>
            <person name="Levesque C.A."/>
            <person name="van der Lee T.A.J."/>
        </authorList>
    </citation>
    <scope>NUCLEOTIDE SEQUENCE [LARGE SCALE GENOMIC DNA]</scope>
    <source>
        <strain evidence="16 17">MB42</strain>
    </source>
</reference>
<evidence type="ECO:0000256" key="6">
    <source>
        <dbReference type="ARBA" id="ARBA00022741"/>
    </source>
</evidence>
<keyword evidence="9 13" id="KW-1133">Transmembrane helix</keyword>
<evidence type="ECO:0000256" key="12">
    <source>
        <dbReference type="SAM" id="MobiDB-lite"/>
    </source>
</evidence>
<evidence type="ECO:0000256" key="11">
    <source>
        <dbReference type="ARBA" id="ARBA00023180"/>
    </source>
</evidence>
<evidence type="ECO:0000256" key="5">
    <source>
        <dbReference type="ARBA" id="ARBA00022737"/>
    </source>
</evidence>
<dbReference type="EMBL" id="QEAN01000323">
    <property type="protein sequence ID" value="TPX40188.1"/>
    <property type="molecule type" value="Genomic_DNA"/>
</dbReference>
<evidence type="ECO:0000256" key="10">
    <source>
        <dbReference type="ARBA" id="ARBA00023136"/>
    </source>
</evidence>
<evidence type="ECO:0000256" key="3">
    <source>
        <dbReference type="ARBA" id="ARBA00022448"/>
    </source>
</evidence>
<keyword evidence="7" id="KW-0067">ATP-binding</keyword>
<dbReference type="InterPro" id="IPR027417">
    <property type="entry name" value="P-loop_NTPase"/>
</dbReference>
<proteinExistence type="inferred from homology"/>
<evidence type="ECO:0000256" key="2">
    <source>
        <dbReference type="ARBA" id="ARBA00007577"/>
    </source>
</evidence>
<feature type="transmembrane region" description="Helical" evidence="13">
    <location>
        <begin position="461"/>
        <end position="481"/>
    </location>
</feature>
<feature type="transmembrane region" description="Helical" evidence="13">
    <location>
        <begin position="1026"/>
        <end position="1045"/>
    </location>
</feature>
<comment type="subcellular location">
    <subcellularLocation>
        <location evidence="1">Membrane</location>
        <topology evidence="1">Multi-pass membrane protein</topology>
    </subcellularLocation>
</comment>
<dbReference type="InterPro" id="IPR011527">
    <property type="entry name" value="ABC1_TM_dom"/>
</dbReference>
<dbReference type="PROSITE" id="PS00211">
    <property type="entry name" value="ABC_TRANSPORTER_1"/>
    <property type="match status" value="2"/>
</dbReference>
<dbReference type="Pfam" id="PF00664">
    <property type="entry name" value="ABC_membrane"/>
    <property type="match status" value="2"/>
</dbReference>
<dbReference type="PANTHER" id="PTHR43394">
    <property type="entry name" value="ATP-DEPENDENT PERMEASE MDL1, MITOCHONDRIAL"/>
    <property type="match status" value="1"/>
</dbReference>
<dbReference type="CDD" id="cd18578">
    <property type="entry name" value="ABC_6TM_Pgp_ABCB1_D2_like"/>
    <property type="match status" value="1"/>
</dbReference>
<dbReference type="GO" id="GO:0005524">
    <property type="term" value="F:ATP binding"/>
    <property type="evidence" value="ECO:0007669"/>
    <property type="project" value="UniProtKB-KW"/>
</dbReference>
<feature type="domain" description="ABC transmembrane type-1" evidence="15">
    <location>
        <begin position="907"/>
        <end position="1194"/>
    </location>
</feature>
<feature type="transmembrane region" description="Helical" evidence="13">
    <location>
        <begin position="939"/>
        <end position="962"/>
    </location>
</feature>
<keyword evidence="11" id="KW-0325">Glycoprotein</keyword>
<keyword evidence="10 13" id="KW-0472">Membrane</keyword>
<dbReference type="CDD" id="cd18577">
    <property type="entry name" value="ABC_6TM_Pgp_ABCB1_D1_like"/>
    <property type="match status" value="1"/>
</dbReference>
<comment type="caution">
    <text evidence="16">The sequence shown here is derived from an EMBL/GenBank/DDBJ whole genome shotgun (WGS) entry which is preliminary data.</text>
</comment>
<evidence type="ECO:0000256" key="1">
    <source>
        <dbReference type="ARBA" id="ARBA00004141"/>
    </source>
</evidence>
<feature type="transmembrane region" description="Helical" evidence="13">
    <location>
        <begin position="501"/>
        <end position="522"/>
    </location>
</feature>
<evidence type="ECO:0000259" key="14">
    <source>
        <dbReference type="PROSITE" id="PS50893"/>
    </source>
</evidence>
<keyword evidence="3" id="KW-0813">Transport</keyword>
<evidence type="ECO:0000259" key="15">
    <source>
        <dbReference type="PROSITE" id="PS50929"/>
    </source>
</evidence>
<dbReference type="STRING" id="286115.A0A507CKG2"/>
<dbReference type="InterPro" id="IPR036640">
    <property type="entry name" value="ABC1_TM_sf"/>
</dbReference>
<feature type="transmembrane region" description="Helical" evidence="13">
    <location>
        <begin position="232"/>
        <end position="256"/>
    </location>
</feature>
<gene>
    <name evidence="16" type="ORF">SeMB42_g06109</name>
</gene>
<feature type="transmembrane region" description="Helical" evidence="13">
    <location>
        <begin position="1129"/>
        <end position="1158"/>
    </location>
</feature>
<dbReference type="InterPro" id="IPR039421">
    <property type="entry name" value="Type_1_exporter"/>
</dbReference>
<dbReference type="InterPro" id="IPR003439">
    <property type="entry name" value="ABC_transporter-like_ATP-bd"/>
</dbReference>
<feature type="domain" description="ABC transporter" evidence="14">
    <location>
        <begin position="562"/>
        <end position="800"/>
    </location>
</feature>
<accession>A0A507CKG2</accession>
<dbReference type="Gene3D" id="3.40.50.300">
    <property type="entry name" value="P-loop containing nucleotide triphosphate hydrolases"/>
    <property type="match status" value="2"/>
</dbReference>
<feature type="compositionally biased region" description="Polar residues" evidence="12">
    <location>
        <begin position="127"/>
        <end position="161"/>
    </location>
</feature>
<dbReference type="SUPFAM" id="SSF90123">
    <property type="entry name" value="ABC transporter transmembrane region"/>
    <property type="match status" value="2"/>
</dbReference>
<evidence type="ECO:0000256" key="7">
    <source>
        <dbReference type="ARBA" id="ARBA00022840"/>
    </source>
</evidence>
<feature type="transmembrane region" description="Helical" evidence="13">
    <location>
        <begin position="360"/>
        <end position="379"/>
    </location>
</feature>
<dbReference type="GO" id="GO:0015421">
    <property type="term" value="F:ABC-type oligopeptide transporter activity"/>
    <property type="evidence" value="ECO:0007669"/>
    <property type="project" value="TreeGrafter"/>
</dbReference>
<dbReference type="PROSITE" id="PS50893">
    <property type="entry name" value="ABC_TRANSPORTER_2"/>
    <property type="match status" value="2"/>
</dbReference>
<dbReference type="GO" id="GO:0016887">
    <property type="term" value="F:ATP hydrolysis activity"/>
    <property type="evidence" value="ECO:0007669"/>
    <property type="project" value="InterPro"/>
</dbReference>
<feature type="region of interest" description="Disordered" evidence="12">
    <location>
        <begin position="100"/>
        <end position="161"/>
    </location>
</feature>
<dbReference type="FunFam" id="3.40.50.300:FF:000479">
    <property type="entry name" value="Multidrug resistance protein 1A"/>
    <property type="match status" value="2"/>
</dbReference>
<name>A0A507CKG2_9FUNG</name>
<feature type="transmembrane region" description="Helical" evidence="13">
    <location>
        <begin position="385"/>
        <end position="403"/>
    </location>
</feature>
<dbReference type="InterPro" id="IPR003593">
    <property type="entry name" value="AAA+_ATPase"/>
</dbReference>
<keyword evidence="8" id="KW-1278">Translocase</keyword>
<dbReference type="PANTHER" id="PTHR43394:SF27">
    <property type="entry name" value="ATP-DEPENDENT TRANSLOCASE ABCB1-LIKE"/>
    <property type="match status" value="1"/>
</dbReference>
<evidence type="ECO:0000313" key="16">
    <source>
        <dbReference type="EMBL" id="TPX40188.1"/>
    </source>
</evidence>
<dbReference type="PROSITE" id="PS50929">
    <property type="entry name" value="ABC_TM1F"/>
    <property type="match status" value="2"/>
</dbReference>
<feature type="transmembrane region" description="Helical" evidence="13">
    <location>
        <begin position="1164"/>
        <end position="1186"/>
    </location>
</feature>
<keyword evidence="17" id="KW-1185">Reference proteome</keyword>
<dbReference type="GO" id="GO:0005743">
    <property type="term" value="C:mitochondrial inner membrane"/>
    <property type="evidence" value="ECO:0007669"/>
    <property type="project" value="TreeGrafter"/>
</dbReference>
<feature type="transmembrane region" description="Helical" evidence="13">
    <location>
        <begin position="905"/>
        <end position="927"/>
    </location>
</feature>
<dbReference type="SUPFAM" id="SSF52540">
    <property type="entry name" value="P-loop containing nucleoside triphosphate hydrolases"/>
    <property type="match status" value="2"/>
</dbReference>
<keyword evidence="6" id="KW-0547">Nucleotide-binding</keyword>